<dbReference type="EMBL" id="BFAZ01000009">
    <property type="protein sequence ID" value="GBF43730.1"/>
    <property type="molecule type" value="Genomic_DNA"/>
</dbReference>
<dbReference type="RefSeq" id="WP_108960608.1">
    <property type="nucleotide sequence ID" value="NZ_BFAZ01000009.1"/>
</dbReference>
<organism evidence="3 4">
    <name type="scientific">Leptospira ellinghausenii</name>
    <dbReference type="NCBI Taxonomy" id="1917822"/>
    <lineage>
        <taxon>Bacteria</taxon>
        <taxon>Pseudomonadati</taxon>
        <taxon>Spirochaetota</taxon>
        <taxon>Spirochaetia</taxon>
        <taxon>Leptospirales</taxon>
        <taxon>Leptospiraceae</taxon>
        <taxon>Leptospira</taxon>
    </lineage>
</organism>
<dbReference type="PANTHER" id="PTHR30570">
    <property type="entry name" value="PERIPLASMIC PHOSPHATE BINDING COMPONENT OF PHOSPHATE ABC TRANSPORTER"/>
    <property type="match status" value="1"/>
</dbReference>
<evidence type="ECO:0000259" key="2">
    <source>
        <dbReference type="Pfam" id="PF12849"/>
    </source>
</evidence>
<comment type="caution">
    <text evidence="3">The sequence shown here is derived from an EMBL/GenBank/DDBJ whole genome shotgun (WGS) entry which is preliminary data.</text>
</comment>
<dbReference type="Pfam" id="PF12849">
    <property type="entry name" value="PBP_like_2"/>
    <property type="match status" value="1"/>
</dbReference>
<gene>
    <name evidence="3" type="primary">pstS</name>
    <name evidence="3" type="ORF">LPTSP2_30330</name>
</gene>
<dbReference type="Proteomes" id="UP000245206">
    <property type="component" value="Unassembled WGS sequence"/>
</dbReference>
<dbReference type="PANTHER" id="PTHR30570:SF1">
    <property type="entry name" value="PHOSPHATE-BINDING PROTEIN PSTS"/>
    <property type="match status" value="1"/>
</dbReference>
<dbReference type="InterPro" id="IPR024370">
    <property type="entry name" value="PBP_domain"/>
</dbReference>
<dbReference type="CDD" id="cd13653">
    <property type="entry name" value="PBP2_phosphate_like_1"/>
    <property type="match status" value="1"/>
</dbReference>
<reference evidence="4" key="1">
    <citation type="journal article" date="2019" name="Microbiol. Immunol.">
        <title>Molecular and phenotypic characterization of Leptospira johnsonii sp. nov., Leptospira ellinghausenii sp. nov. and Leptospira ryugenii sp. nov. isolated from soil and water in Japan.</title>
        <authorList>
            <person name="Masuzawa T."/>
            <person name="Saito M."/>
            <person name="Nakao R."/>
            <person name="Nikaido Y."/>
            <person name="Matsumoto M."/>
            <person name="Ogawa M."/>
            <person name="Yokoyama M."/>
            <person name="Hidaka Y."/>
            <person name="Tomita J."/>
            <person name="Sakakibara K."/>
            <person name="Suzuki K."/>
            <person name="Yasuda S."/>
            <person name="Sato H."/>
            <person name="Yamaguchi M."/>
            <person name="Yoshida S.I."/>
            <person name="Koizumi N."/>
            <person name="Kawamura Y."/>
        </authorList>
    </citation>
    <scope>NUCLEOTIDE SEQUENCE [LARGE SCALE GENOMIC DNA]</scope>
    <source>
        <strain evidence="4">E18</strain>
    </source>
</reference>
<proteinExistence type="predicted"/>
<evidence type="ECO:0000256" key="1">
    <source>
        <dbReference type="ARBA" id="ARBA00022729"/>
    </source>
</evidence>
<protein>
    <submittedName>
        <fullName evidence="3">Phosphate ABC transporter protein PstS</fullName>
    </submittedName>
</protein>
<accession>A0A2P2DGN7</accession>
<feature type="domain" description="PBP" evidence="2">
    <location>
        <begin position="23"/>
        <end position="278"/>
    </location>
</feature>
<keyword evidence="1" id="KW-0732">Signal</keyword>
<dbReference type="SUPFAM" id="SSF53850">
    <property type="entry name" value="Periplasmic binding protein-like II"/>
    <property type="match status" value="1"/>
</dbReference>
<dbReference type="Gene3D" id="3.40.190.10">
    <property type="entry name" value="Periplasmic binding protein-like II"/>
    <property type="match status" value="2"/>
</dbReference>
<evidence type="ECO:0000313" key="4">
    <source>
        <dbReference type="Proteomes" id="UP000245206"/>
    </source>
</evidence>
<evidence type="ECO:0000313" key="3">
    <source>
        <dbReference type="EMBL" id="GBF43730.1"/>
    </source>
</evidence>
<sequence>MKNLSLLFYILITINFVACKDKQTLKVAGSETMNSMMRFLGTEYEKVNSNVRVTVEGGGSESGIDRLRKGEIDMAVSSRALNQAEYDDLRKTGNLEIVRLAYDGVALVVNPNNPVSKLHLVQTSDIFSGKIKNWKEVGGQDAPISIVIRNDKSGTQDYFQNHILKRRDLGEKEFNAFKSNVFSPNAKIVKDNAEMAKYIQENPNSIGYMGMGSALVDHKDKLKALEYAKTSSKDEPYVTPSIRNVYDRKYKLARELFIIYKTDQGDKIDAFVTYLTSEQGQVAVLQSGYLRSSLPEVEVSAEPVK</sequence>
<dbReference type="OrthoDB" id="9790048at2"/>
<dbReference type="InterPro" id="IPR050811">
    <property type="entry name" value="Phosphate_ABC_transporter"/>
</dbReference>
<keyword evidence="4" id="KW-1185">Reference proteome</keyword>
<name>A0A2P2DGN7_9LEPT</name>
<dbReference type="AlphaFoldDB" id="A0A2P2DGN7"/>